<name>A0A8K0S7E4_9HYPO</name>
<evidence type="ECO:0000313" key="3">
    <source>
        <dbReference type="Proteomes" id="UP000813427"/>
    </source>
</evidence>
<comment type="caution">
    <text evidence="2">The sequence shown here is derived from an EMBL/GenBank/DDBJ whole genome shotgun (WGS) entry which is preliminary data.</text>
</comment>
<dbReference type="PANTHER" id="PTHR24148">
    <property type="entry name" value="ANKYRIN REPEAT DOMAIN-CONTAINING PROTEIN 39 HOMOLOG-RELATED"/>
    <property type="match status" value="1"/>
</dbReference>
<dbReference type="OrthoDB" id="5571888at2759"/>
<proteinExistence type="predicted"/>
<dbReference type="Pfam" id="PF06985">
    <property type="entry name" value="HET"/>
    <property type="match status" value="1"/>
</dbReference>
<accession>A0A8K0S7E4</accession>
<protein>
    <submittedName>
        <fullName evidence="2">Heterokaryon incompatibility protein-domain-containing protein</fullName>
    </submittedName>
</protein>
<dbReference type="InterPro" id="IPR010730">
    <property type="entry name" value="HET"/>
</dbReference>
<keyword evidence="3" id="KW-1185">Reference proteome</keyword>
<dbReference type="InterPro" id="IPR052895">
    <property type="entry name" value="HetReg/Transcr_Mod"/>
</dbReference>
<organism evidence="2 3">
    <name type="scientific">Fusarium tricinctum</name>
    <dbReference type="NCBI Taxonomy" id="61284"/>
    <lineage>
        <taxon>Eukaryota</taxon>
        <taxon>Fungi</taxon>
        <taxon>Dikarya</taxon>
        <taxon>Ascomycota</taxon>
        <taxon>Pezizomycotina</taxon>
        <taxon>Sordariomycetes</taxon>
        <taxon>Hypocreomycetidae</taxon>
        <taxon>Hypocreales</taxon>
        <taxon>Nectriaceae</taxon>
        <taxon>Fusarium</taxon>
        <taxon>Fusarium tricinctum species complex</taxon>
    </lineage>
</organism>
<sequence>MEPLRTFTYEPLGPSVDFRLLRISPGANKDDRIIGALQGADLRSSTNNFHALSYCWGGQSFTKEISINGCSFMITPNLHDAMLILRHPTQDVVIWIDQICINQDDEAEKGQQVRLMSRIYEYSRSVPIWLGHIEHPRRTKRILRRLRPAVEMLPDECYNGQSDIRSEGRLTAKQMSIVNLPSPKSKGWGALRHLLSAAWFSRSWIVQEASMAIEPIFFCSIGMMTWNAIVAVLQVLHIVLPQNMLGCSVEDIPANIVLDIDRVRRSLKEKKAPDTVNLALRYKYLGAHDPRDKLYAFSSLSKQPQQFPISYGITKEELYCSVAHKAIEDAARANHEGGKEEHEWHPDPFAIQGPPSRLMAVLCSAGVANQSPGSQLPSGLFNPRPTLYGHRGSRSEREEQLGTHLQFTNHASFALVWP</sequence>
<dbReference type="AlphaFoldDB" id="A0A8K0S7E4"/>
<dbReference type="EMBL" id="JAGPXF010000001">
    <property type="protein sequence ID" value="KAH7261545.1"/>
    <property type="molecule type" value="Genomic_DNA"/>
</dbReference>
<feature type="domain" description="Heterokaryon incompatibility" evidence="1">
    <location>
        <begin position="49"/>
        <end position="208"/>
    </location>
</feature>
<dbReference type="PANTHER" id="PTHR24148:SF73">
    <property type="entry name" value="HET DOMAIN PROTEIN (AFU_ORTHOLOGUE AFUA_8G01020)"/>
    <property type="match status" value="1"/>
</dbReference>
<evidence type="ECO:0000313" key="2">
    <source>
        <dbReference type="EMBL" id="KAH7261545.1"/>
    </source>
</evidence>
<evidence type="ECO:0000259" key="1">
    <source>
        <dbReference type="Pfam" id="PF06985"/>
    </source>
</evidence>
<reference evidence="2" key="1">
    <citation type="journal article" date="2021" name="Nat. Commun.">
        <title>Genetic determinants of endophytism in the Arabidopsis root mycobiome.</title>
        <authorList>
            <person name="Mesny F."/>
            <person name="Miyauchi S."/>
            <person name="Thiergart T."/>
            <person name="Pickel B."/>
            <person name="Atanasova L."/>
            <person name="Karlsson M."/>
            <person name="Huettel B."/>
            <person name="Barry K.W."/>
            <person name="Haridas S."/>
            <person name="Chen C."/>
            <person name="Bauer D."/>
            <person name="Andreopoulos W."/>
            <person name="Pangilinan J."/>
            <person name="LaButti K."/>
            <person name="Riley R."/>
            <person name="Lipzen A."/>
            <person name="Clum A."/>
            <person name="Drula E."/>
            <person name="Henrissat B."/>
            <person name="Kohler A."/>
            <person name="Grigoriev I.V."/>
            <person name="Martin F.M."/>
            <person name="Hacquard S."/>
        </authorList>
    </citation>
    <scope>NUCLEOTIDE SEQUENCE</scope>
    <source>
        <strain evidence="2">MPI-SDFR-AT-0068</strain>
    </source>
</reference>
<dbReference type="Proteomes" id="UP000813427">
    <property type="component" value="Unassembled WGS sequence"/>
</dbReference>
<gene>
    <name evidence="2" type="ORF">BKA59DRAFT_18</name>
</gene>